<dbReference type="SUPFAM" id="SSF54593">
    <property type="entry name" value="Glyoxalase/Bleomycin resistance protein/Dihydroxybiphenyl dioxygenase"/>
    <property type="match status" value="1"/>
</dbReference>
<dbReference type="AlphaFoldDB" id="A0A1F7RM45"/>
<dbReference type="GO" id="GO:0016829">
    <property type="term" value="F:lyase activity"/>
    <property type="evidence" value="ECO:0007669"/>
    <property type="project" value="UniProtKB-KW"/>
</dbReference>
<organism evidence="2 3">
    <name type="scientific">Candidatus Schekmanbacteria bacterium RBG_13_48_7</name>
    <dbReference type="NCBI Taxonomy" id="1817878"/>
    <lineage>
        <taxon>Bacteria</taxon>
        <taxon>Candidatus Schekmaniibacteriota</taxon>
    </lineage>
</organism>
<dbReference type="EMBL" id="MGDD01000311">
    <property type="protein sequence ID" value="OGL42655.1"/>
    <property type="molecule type" value="Genomic_DNA"/>
</dbReference>
<sequence length="125" mass="13947">MNKFKNAISWFEIPVTNFERALTFYNKIFDYDMYTQKMGPHMMGFFPCEKDGLSGAIVHGEGCIPSKTGTCVYLNGGDNLNNILDKVEEAGGKIAVKKTLITNEIGYFAIFIDTEGNKVALHSLH</sequence>
<feature type="domain" description="VOC" evidence="1">
    <location>
        <begin position="7"/>
        <end position="124"/>
    </location>
</feature>
<dbReference type="CDD" id="cd07247">
    <property type="entry name" value="SgaA_N_like"/>
    <property type="match status" value="1"/>
</dbReference>
<dbReference type="Gene3D" id="3.10.180.10">
    <property type="entry name" value="2,3-Dihydroxybiphenyl 1,2-Dioxygenase, domain 1"/>
    <property type="match status" value="1"/>
</dbReference>
<dbReference type="InterPro" id="IPR029068">
    <property type="entry name" value="Glyas_Bleomycin-R_OHBP_Dase"/>
</dbReference>
<dbReference type="InterPro" id="IPR052164">
    <property type="entry name" value="Anthracycline_SecMetBiosynth"/>
</dbReference>
<proteinExistence type="predicted"/>
<dbReference type="Pfam" id="PF00903">
    <property type="entry name" value="Glyoxalase"/>
    <property type="match status" value="1"/>
</dbReference>
<dbReference type="PANTHER" id="PTHR33993">
    <property type="entry name" value="GLYOXALASE-RELATED"/>
    <property type="match status" value="1"/>
</dbReference>
<dbReference type="PROSITE" id="PS51819">
    <property type="entry name" value="VOC"/>
    <property type="match status" value="1"/>
</dbReference>
<keyword evidence="2" id="KW-0456">Lyase</keyword>
<dbReference type="PANTHER" id="PTHR33993:SF2">
    <property type="entry name" value="VOC DOMAIN-CONTAINING PROTEIN"/>
    <property type="match status" value="1"/>
</dbReference>
<comment type="caution">
    <text evidence="2">The sequence shown here is derived from an EMBL/GenBank/DDBJ whole genome shotgun (WGS) entry which is preliminary data.</text>
</comment>
<dbReference type="InterPro" id="IPR037523">
    <property type="entry name" value="VOC_core"/>
</dbReference>
<accession>A0A1F7RM45</accession>
<name>A0A1F7RM45_9BACT</name>
<gene>
    <name evidence="2" type="ORF">A2161_20695</name>
</gene>
<dbReference type="Proteomes" id="UP000179266">
    <property type="component" value="Unassembled WGS sequence"/>
</dbReference>
<protein>
    <submittedName>
        <fullName evidence="2">Lactoylglutathione lyase</fullName>
    </submittedName>
</protein>
<evidence type="ECO:0000313" key="2">
    <source>
        <dbReference type="EMBL" id="OGL42655.1"/>
    </source>
</evidence>
<evidence type="ECO:0000313" key="3">
    <source>
        <dbReference type="Proteomes" id="UP000179266"/>
    </source>
</evidence>
<reference evidence="2 3" key="1">
    <citation type="journal article" date="2016" name="Nat. Commun.">
        <title>Thousands of microbial genomes shed light on interconnected biogeochemical processes in an aquifer system.</title>
        <authorList>
            <person name="Anantharaman K."/>
            <person name="Brown C.T."/>
            <person name="Hug L.A."/>
            <person name="Sharon I."/>
            <person name="Castelle C.J."/>
            <person name="Probst A.J."/>
            <person name="Thomas B.C."/>
            <person name="Singh A."/>
            <person name="Wilkins M.J."/>
            <person name="Karaoz U."/>
            <person name="Brodie E.L."/>
            <person name="Williams K.H."/>
            <person name="Hubbard S.S."/>
            <person name="Banfield J.F."/>
        </authorList>
    </citation>
    <scope>NUCLEOTIDE SEQUENCE [LARGE SCALE GENOMIC DNA]</scope>
</reference>
<evidence type="ECO:0000259" key="1">
    <source>
        <dbReference type="PROSITE" id="PS51819"/>
    </source>
</evidence>
<dbReference type="InterPro" id="IPR004360">
    <property type="entry name" value="Glyas_Fos-R_dOase_dom"/>
</dbReference>